<dbReference type="CDD" id="cd11313">
    <property type="entry name" value="AmyAc_arch_bac_AmyA"/>
    <property type="match status" value="1"/>
</dbReference>
<feature type="compositionally biased region" description="Low complexity" evidence="1">
    <location>
        <begin position="24"/>
        <end position="46"/>
    </location>
</feature>
<dbReference type="PANTHER" id="PTHR47786">
    <property type="entry name" value="ALPHA-1,4-GLUCAN:MALTOSE-1-PHOSPHATE MALTOSYLTRANSFERASE"/>
    <property type="match status" value="1"/>
</dbReference>
<proteinExistence type="predicted"/>
<dbReference type="InterPro" id="IPR032091">
    <property type="entry name" value="Malt_amylase-like_C"/>
</dbReference>
<dbReference type="GO" id="GO:0005975">
    <property type="term" value="P:carbohydrate metabolic process"/>
    <property type="evidence" value="ECO:0007669"/>
    <property type="project" value="InterPro"/>
</dbReference>
<dbReference type="PROSITE" id="PS51257">
    <property type="entry name" value="PROKAR_LIPOPROTEIN"/>
    <property type="match status" value="1"/>
</dbReference>
<comment type="caution">
    <text evidence="4">The sequence shown here is derived from an EMBL/GenBank/DDBJ whole genome shotgun (WGS) entry which is preliminary data.</text>
</comment>
<dbReference type="Pfam" id="PF16657">
    <property type="entry name" value="Malt_amylase_C"/>
    <property type="match status" value="1"/>
</dbReference>
<name>A0A939G480_9BACT</name>
<accession>A0A939G480</accession>
<gene>
    <name evidence="4" type="ORF">J2I48_01730</name>
</gene>
<organism evidence="4 5">
    <name type="scientific">Fibrella aquatilis</name>
    <dbReference type="NCBI Taxonomy" id="2817059"/>
    <lineage>
        <taxon>Bacteria</taxon>
        <taxon>Pseudomonadati</taxon>
        <taxon>Bacteroidota</taxon>
        <taxon>Cytophagia</taxon>
        <taxon>Cytophagales</taxon>
        <taxon>Spirosomataceae</taxon>
        <taxon>Fibrella</taxon>
    </lineage>
</organism>
<dbReference type="SMART" id="SM00642">
    <property type="entry name" value="Aamy"/>
    <property type="match status" value="1"/>
</dbReference>
<evidence type="ECO:0000313" key="5">
    <source>
        <dbReference type="Proteomes" id="UP000664795"/>
    </source>
</evidence>
<feature type="signal peptide" evidence="2">
    <location>
        <begin position="1"/>
        <end position="22"/>
    </location>
</feature>
<evidence type="ECO:0000256" key="1">
    <source>
        <dbReference type="SAM" id="MobiDB-lite"/>
    </source>
</evidence>
<dbReference type="InterPro" id="IPR006047">
    <property type="entry name" value="GH13_cat_dom"/>
</dbReference>
<dbReference type="PANTHER" id="PTHR47786:SF2">
    <property type="entry name" value="GLYCOSYL HYDROLASE FAMILY 13 CATALYTIC DOMAIN-CONTAINING PROTEIN"/>
    <property type="match status" value="1"/>
</dbReference>
<sequence length="475" mass="53535">MKTQVIHASLFLLLLTASCQFTQQRTDSQPTSDSTTAPSDSLASAAGKPAEPEWAKNATIYEVNVRQFSAKGDLASVEAQLPRLKELGVDIVWMMPIYPIGKVNRKGTLGSPYAVADYTSVNPDYGTVADLKRLVKRAHDLGLRVILDFIPNHTAWDHPWTKQHPDWYTQVNGKLTSPLDEKGKPTGWDDVVDLNYGNPNLRKAMTDVLTFWLRETDIDGYRMDVAGLVPTDYWKELRPALDEVKPVFMLSEWEADPNHFRTAFNMNYAWATHTLLKNIAKGTHSALAIDTLLAQRKKEYPAWAYQMQFTQNHDENTWNGTLAESFGPGAKAFVVLTSTFNGMPLVYNGAESGLNKRLQFFEKDPISWGNYSEAMFYKSLLTLKHRNRALWNGTHGGPLVKIPTDHDAQVYAFYRQKDNDHIAVIINLSGQTQLIKLGEGAYAGLYTDVFAQTPMELKNDMTLTLKPWAYHVLTN</sequence>
<dbReference type="EMBL" id="JAFMYU010000001">
    <property type="protein sequence ID" value="MBO0929691.1"/>
    <property type="molecule type" value="Genomic_DNA"/>
</dbReference>
<dbReference type="SUPFAM" id="SSF51011">
    <property type="entry name" value="Glycosyl hydrolase domain"/>
    <property type="match status" value="1"/>
</dbReference>
<feature type="domain" description="Glycosyl hydrolase family 13 catalytic" evidence="3">
    <location>
        <begin position="62"/>
        <end position="384"/>
    </location>
</feature>
<dbReference type="RefSeq" id="WP_207333644.1">
    <property type="nucleotide sequence ID" value="NZ_JAFMYU010000001.1"/>
</dbReference>
<evidence type="ECO:0000259" key="3">
    <source>
        <dbReference type="SMART" id="SM00642"/>
    </source>
</evidence>
<dbReference type="Gene3D" id="3.20.20.80">
    <property type="entry name" value="Glycosidases"/>
    <property type="match status" value="1"/>
</dbReference>
<dbReference type="Pfam" id="PF00128">
    <property type="entry name" value="Alpha-amylase"/>
    <property type="match status" value="1"/>
</dbReference>
<dbReference type="SUPFAM" id="SSF51445">
    <property type="entry name" value="(Trans)glycosidases"/>
    <property type="match status" value="1"/>
</dbReference>
<dbReference type="InterPro" id="IPR017853">
    <property type="entry name" value="GH"/>
</dbReference>
<keyword evidence="2" id="KW-0732">Signal</keyword>
<keyword evidence="5" id="KW-1185">Reference proteome</keyword>
<dbReference type="Proteomes" id="UP000664795">
    <property type="component" value="Unassembled WGS sequence"/>
</dbReference>
<evidence type="ECO:0000256" key="2">
    <source>
        <dbReference type="SAM" id="SignalP"/>
    </source>
</evidence>
<dbReference type="Gene3D" id="2.60.40.1180">
    <property type="entry name" value="Golgi alpha-mannosidase II"/>
    <property type="match status" value="1"/>
</dbReference>
<evidence type="ECO:0000313" key="4">
    <source>
        <dbReference type="EMBL" id="MBO0929691.1"/>
    </source>
</evidence>
<protein>
    <submittedName>
        <fullName evidence="4">Alpha-glucosidase C-terminal domain-containing protein</fullName>
    </submittedName>
</protein>
<dbReference type="InterPro" id="IPR013780">
    <property type="entry name" value="Glyco_hydro_b"/>
</dbReference>
<feature type="region of interest" description="Disordered" evidence="1">
    <location>
        <begin position="24"/>
        <end position="50"/>
    </location>
</feature>
<feature type="chain" id="PRO_5037358433" evidence="2">
    <location>
        <begin position="23"/>
        <end position="475"/>
    </location>
</feature>
<reference evidence="4 5" key="1">
    <citation type="submission" date="2021-03" db="EMBL/GenBank/DDBJ databases">
        <title>Fibrella sp. HMF5036 genome sequencing and assembly.</title>
        <authorList>
            <person name="Kang H."/>
            <person name="Kim H."/>
            <person name="Bae S."/>
            <person name="Joh K."/>
        </authorList>
    </citation>
    <scope>NUCLEOTIDE SEQUENCE [LARGE SCALE GENOMIC DNA]</scope>
    <source>
        <strain evidence="4 5">HMF5036</strain>
    </source>
</reference>
<dbReference type="AlphaFoldDB" id="A0A939G480"/>